<dbReference type="Pfam" id="PF00305">
    <property type="entry name" value="Lipoxygenase"/>
    <property type="match status" value="1"/>
</dbReference>
<dbReference type="GO" id="GO:0016702">
    <property type="term" value="F:oxidoreductase activity, acting on single donors with incorporation of molecular oxygen, incorporation of two atoms of oxygen"/>
    <property type="evidence" value="ECO:0007669"/>
    <property type="project" value="InterPro"/>
</dbReference>
<comment type="caution">
    <text evidence="5">The sequence shown here is derived from an EMBL/GenBank/DDBJ whole genome shotgun (WGS) entry which is preliminary data.</text>
</comment>
<dbReference type="PROSITE" id="PS51393">
    <property type="entry name" value="LIPOXYGENASE_3"/>
    <property type="match status" value="1"/>
</dbReference>
<evidence type="ECO:0000313" key="5">
    <source>
        <dbReference type="EMBL" id="OMO49708.1"/>
    </source>
</evidence>
<dbReference type="InterPro" id="IPR000907">
    <property type="entry name" value="LipOase"/>
</dbReference>
<evidence type="ECO:0000256" key="3">
    <source>
        <dbReference type="ARBA" id="ARBA00023002"/>
    </source>
</evidence>
<reference evidence="6" key="1">
    <citation type="submission" date="2013-09" db="EMBL/GenBank/DDBJ databases">
        <title>Corchorus olitorius genome sequencing.</title>
        <authorList>
            <person name="Alam M."/>
            <person name="Haque M.S."/>
            <person name="Islam M.S."/>
            <person name="Emdad E.M."/>
            <person name="Islam M.M."/>
            <person name="Ahmed B."/>
            <person name="Halim A."/>
            <person name="Hossen Q.M.M."/>
            <person name="Hossain M.Z."/>
            <person name="Ahmed R."/>
            <person name="Khan M.M."/>
            <person name="Islam R."/>
            <person name="Rashid M.M."/>
            <person name="Khan S.A."/>
            <person name="Rahman M.S."/>
            <person name="Alam M."/>
            <person name="Yahiya A.S."/>
            <person name="Khan M.S."/>
            <person name="Azam M.S."/>
            <person name="Haque T."/>
            <person name="Lashkar M.Z.H."/>
            <person name="Akhand A.I."/>
            <person name="Morshed G."/>
            <person name="Roy S."/>
            <person name="Uddin K.S."/>
            <person name="Rabeya T."/>
            <person name="Hossain A.S."/>
            <person name="Chowdhury A."/>
            <person name="Snigdha A.R."/>
            <person name="Mortoza M.S."/>
            <person name="Matin S.A."/>
            <person name="Hoque S.M.E."/>
            <person name="Islam M.K."/>
            <person name="Roy D.K."/>
            <person name="Haider R."/>
            <person name="Moosa M.M."/>
            <person name="Elias S.M."/>
            <person name="Hasan A.M."/>
            <person name="Jahan S."/>
            <person name="Shafiuddin M."/>
            <person name="Mahmood N."/>
            <person name="Shommy N.S."/>
        </authorList>
    </citation>
    <scope>NUCLEOTIDE SEQUENCE [LARGE SCALE GENOMIC DNA]</scope>
    <source>
        <strain evidence="6">cv. O-4</strain>
    </source>
</reference>
<keyword evidence="6" id="KW-1185">Reference proteome</keyword>
<evidence type="ECO:0000259" key="4">
    <source>
        <dbReference type="PROSITE" id="PS51393"/>
    </source>
</evidence>
<dbReference type="Gene3D" id="1.20.245.10">
    <property type="entry name" value="Lipoxygenase-1, Domain 5"/>
    <property type="match status" value="1"/>
</dbReference>
<dbReference type="GO" id="GO:0046872">
    <property type="term" value="F:metal ion binding"/>
    <property type="evidence" value="ECO:0007669"/>
    <property type="project" value="UniProtKB-KW"/>
</dbReference>
<evidence type="ECO:0000256" key="1">
    <source>
        <dbReference type="ARBA" id="ARBA00022723"/>
    </source>
</evidence>
<dbReference type="STRING" id="93759.A0A1R3FV28"/>
<dbReference type="GO" id="GO:0034440">
    <property type="term" value="P:lipid oxidation"/>
    <property type="evidence" value="ECO:0007669"/>
    <property type="project" value="InterPro"/>
</dbReference>
<dbReference type="Proteomes" id="UP000187203">
    <property type="component" value="Unassembled WGS sequence"/>
</dbReference>
<dbReference type="EMBL" id="AWUE01024802">
    <property type="protein sequence ID" value="OMO49708.1"/>
    <property type="molecule type" value="Genomic_DNA"/>
</dbReference>
<keyword evidence="2" id="KW-0223">Dioxygenase</keyword>
<gene>
    <name evidence="5" type="ORF">COLO4_38435</name>
</gene>
<dbReference type="SUPFAM" id="SSF48484">
    <property type="entry name" value="Lipoxigenase"/>
    <property type="match status" value="1"/>
</dbReference>
<keyword evidence="1" id="KW-0479">Metal-binding</keyword>
<feature type="domain" description="Lipoxygenase" evidence="4">
    <location>
        <begin position="1"/>
        <end position="88"/>
    </location>
</feature>
<dbReference type="PANTHER" id="PTHR11771">
    <property type="entry name" value="LIPOXYGENASE"/>
    <property type="match status" value="1"/>
</dbReference>
<dbReference type="InterPro" id="IPR013819">
    <property type="entry name" value="LipOase_C"/>
</dbReference>
<protein>
    <submittedName>
        <fullName evidence="5">Lipoxygenase</fullName>
    </submittedName>
</protein>
<evidence type="ECO:0000313" key="6">
    <source>
        <dbReference type="Proteomes" id="UP000187203"/>
    </source>
</evidence>
<name>A0A1R3FV28_9ROSI</name>
<evidence type="ECO:0000256" key="2">
    <source>
        <dbReference type="ARBA" id="ARBA00022964"/>
    </source>
</evidence>
<organism evidence="5 6">
    <name type="scientific">Corchorus olitorius</name>
    <dbReference type="NCBI Taxonomy" id="93759"/>
    <lineage>
        <taxon>Eukaryota</taxon>
        <taxon>Viridiplantae</taxon>
        <taxon>Streptophyta</taxon>
        <taxon>Embryophyta</taxon>
        <taxon>Tracheophyta</taxon>
        <taxon>Spermatophyta</taxon>
        <taxon>Magnoliopsida</taxon>
        <taxon>eudicotyledons</taxon>
        <taxon>Gunneridae</taxon>
        <taxon>Pentapetalae</taxon>
        <taxon>rosids</taxon>
        <taxon>malvids</taxon>
        <taxon>Malvales</taxon>
        <taxon>Malvaceae</taxon>
        <taxon>Grewioideae</taxon>
        <taxon>Apeibeae</taxon>
        <taxon>Corchorus</taxon>
    </lineage>
</organism>
<dbReference type="OrthoDB" id="407298at2759"/>
<keyword evidence="3" id="KW-0560">Oxidoreductase</keyword>
<sequence length="88" mass="10315">MLCCHADKKDEPWWPNLQTQQDLIDIITSIIWVTLGHHAAVNFGQYAYARYFPNKPTIAIIPIPTEDPSEEEWKVFMRNPEVVLLRCF</sequence>
<proteinExistence type="predicted"/>
<dbReference type="AlphaFoldDB" id="A0A1R3FV28"/>
<accession>A0A1R3FV28</accession>
<dbReference type="InterPro" id="IPR036226">
    <property type="entry name" value="LipOase_C_sf"/>
</dbReference>